<organism evidence="1 2">
    <name type="scientific">Microcoleus asticus IPMA8</name>
    <dbReference type="NCBI Taxonomy" id="2563858"/>
    <lineage>
        <taxon>Bacteria</taxon>
        <taxon>Bacillati</taxon>
        <taxon>Cyanobacteriota</taxon>
        <taxon>Cyanophyceae</taxon>
        <taxon>Oscillatoriophycideae</taxon>
        <taxon>Oscillatoriales</taxon>
        <taxon>Microcoleaceae</taxon>
        <taxon>Microcoleus</taxon>
        <taxon>Microcoleus asticus</taxon>
    </lineage>
</organism>
<dbReference type="RefSeq" id="WP_339382697.1">
    <property type="nucleotide sequence ID" value="NZ_CAWPPK010000004.1"/>
</dbReference>
<accession>A0ABX2D2I3</accession>
<proteinExistence type="predicted"/>
<evidence type="ECO:0000313" key="2">
    <source>
        <dbReference type="Proteomes" id="UP000702425"/>
    </source>
</evidence>
<gene>
    <name evidence="1" type="ORF">E5S67_04616</name>
</gene>
<evidence type="ECO:0000313" key="1">
    <source>
        <dbReference type="EMBL" id="NQE36850.1"/>
    </source>
</evidence>
<sequence length="177" mass="19895">MSYLIFLDPRYCYATKVIHTTYYSMIPTFSRTLNVSPDTSEALLSLPLTSLLDSPEFKQLLGSLDSRLLKETLPTAGTVLAQKLPLFYDWLQTELGIKNVPDSPDHATKWVVGFLKNQESLTRLVDLHKSIPRSSLERSIPRLVSAFDEVQPTAVKQEWEKAISALCLVLAVAAREN</sequence>
<keyword evidence="2" id="KW-1185">Reference proteome</keyword>
<protein>
    <submittedName>
        <fullName evidence="1">Uncharacterized protein</fullName>
    </submittedName>
</protein>
<dbReference type="Proteomes" id="UP000702425">
    <property type="component" value="Unassembled WGS sequence"/>
</dbReference>
<comment type="caution">
    <text evidence="1">The sequence shown here is derived from an EMBL/GenBank/DDBJ whole genome shotgun (WGS) entry which is preliminary data.</text>
</comment>
<reference evidence="1 2" key="1">
    <citation type="journal article" date="2020" name="Sci. Rep.">
        <title>A novel cyanobacterial geosmin producer, revising GeoA distribution and dispersion patterns in Bacteria.</title>
        <authorList>
            <person name="Churro C."/>
            <person name="Semedo-Aguiar A.P."/>
            <person name="Silva A.D."/>
            <person name="Pereira-Leal J.B."/>
            <person name="Leite R.B."/>
        </authorList>
    </citation>
    <scope>NUCLEOTIDE SEQUENCE [LARGE SCALE GENOMIC DNA]</scope>
    <source>
        <strain evidence="1 2">IPMA8</strain>
    </source>
</reference>
<name>A0ABX2D2I3_9CYAN</name>
<dbReference type="EMBL" id="SRRZ01000101">
    <property type="protein sequence ID" value="NQE36850.1"/>
    <property type="molecule type" value="Genomic_DNA"/>
</dbReference>